<sequence>NDEVANIKEEDGDEDEDEEVANIKEEESDENEDDKVTIIAITDDEESDEDENDEAANIKEEHDDEDEGDISFNTNEENYCSQNTVAISEHTRDAWEEQVMDDQNEMSSPVVNNAPQQFSQHNTQTVNPEFDPGSTDSESAHYISKEGGAALCSLNESLSLRDVISRKRGRSQDLEPELRECKVRRIRNSSV</sequence>
<reference evidence="2 3" key="1">
    <citation type="journal article" date="2018" name="PLoS Pathog.">
        <title>Evolution of structural diversity of trichothecenes, a family of toxins produced by plant pathogenic and entomopathogenic fungi.</title>
        <authorList>
            <person name="Proctor R.H."/>
            <person name="McCormick S.P."/>
            <person name="Kim H.S."/>
            <person name="Cardoza R.E."/>
            <person name="Stanley A.M."/>
            <person name="Lindo L."/>
            <person name="Kelly A."/>
            <person name="Brown D.W."/>
            <person name="Lee T."/>
            <person name="Vaughan M.M."/>
            <person name="Alexander N.J."/>
            <person name="Busman M."/>
            <person name="Gutierrez S."/>
        </authorList>
    </citation>
    <scope>NUCLEOTIDE SEQUENCE [LARGE SCALE GENOMIC DNA]</scope>
    <source>
        <strain evidence="2 3">IBT 40837</strain>
    </source>
</reference>
<accession>A0A395NMU1</accession>
<feature type="compositionally biased region" description="Acidic residues" evidence="1">
    <location>
        <begin position="10"/>
        <end position="33"/>
    </location>
</feature>
<feature type="region of interest" description="Disordered" evidence="1">
    <location>
        <begin position="1"/>
        <end position="75"/>
    </location>
</feature>
<name>A0A395NMU1_TRIAR</name>
<keyword evidence="3" id="KW-1185">Reference proteome</keyword>
<organism evidence="2 3">
    <name type="scientific">Trichoderma arundinaceum</name>
    <dbReference type="NCBI Taxonomy" id="490622"/>
    <lineage>
        <taxon>Eukaryota</taxon>
        <taxon>Fungi</taxon>
        <taxon>Dikarya</taxon>
        <taxon>Ascomycota</taxon>
        <taxon>Pezizomycotina</taxon>
        <taxon>Sordariomycetes</taxon>
        <taxon>Hypocreomycetidae</taxon>
        <taxon>Hypocreales</taxon>
        <taxon>Hypocreaceae</taxon>
        <taxon>Trichoderma</taxon>
    </lineage>
</organism>
<feature type="non-terminal residue" evidence="2">
    <location>
        <position position="1"/>
    </location>
</feature>
<feature type="region of interest" description="Disordered" evidence="1">
    <location>
        <begin position="120"/>
        <end position="139"/>
    </location>
</feature>
<comment type="caution">
    <text evidence="2">The sequence shown here is derived from an EMBL/GenBank/DDBJ whole genome shotgun (WGS) entry which is preliminary data.</text>
</comment>
<dbReference type="Proteomes" id="UP000266272">
    <property type="component" value="Unassembled WGS sequence"/>
</dbReference>
<evidence type="ECO:0000256" key="1">
    <source>
        <dbReference type="SAM" id="MobiDB-lite"/>
    </source>
</evidence>
<proteinExistence type="predicted"/>
<gene>
    <name evidence="2" type="ORF">TARUN_5044</name>
</gene>
<dbReference type="AlphaFoldDB" id="A0A395NMU1"/>
<feature type="compositionally biased region" description="Acidic residues" evidence="1">
    <location>
        <begin position="42"/>
        <end position="54"/>
    </location>
</feature>
<protein>
    <submittedName>
        <fullName evidence="2">Uncharacterized protein</fullName>
    </submittedName>
</protein>
<evidence type="ECO:0000313" key="3">
    <source>
        <dbReference type="Proteomes" id="UP000266272"/>
    </source>
</evidence>
<evidence type="ECO:0000313" key="2">
    <source>
        <dbReference type="EMBL" id="RFU77193.1"/>
    </source>
</evidence>
<dbReference type="EMBL" id="PXOA01000299">
    <property type="protein sequence ID" value="RFU77193.1"/>
    <property type="molecule type" value="Genomic_DNA"/>
</dbReference>